<dbReference type="GO" id="GO:0140662">
    <property type="term" value="F:ATP-dependent protein folding chaperone"/>
    <property type="evidence" value="ECO:0007669"/>
    <property type="project" value="InterPro"/>
</dbReference>
<accession>A0A3N0VFP6</accession>
<dbReference type="Proteomes" id="UP000282106">
    <property type="component" value="Unassembled WGS sequence"/>
</dbReference>
<name>A0A3N0VFP6_9GAMM</name>
<dbReference type="Gene3D" id="3.30.420.40">
    <property type="match status" value="3"/>
</dbReference>
<dbReference type="PANTHER" id="PTHR19375">
    <property type="entry name" value="HEAT SHOCK PROTEIN 70KDA"/>
    <property type="match status" value="1"/>
</dbReference>
<sequence>MTAYAAIDFGTSNSAVCLGIKQKRRLVPLEQGKDTLPTAVFFNADEQHTAFGRQALSEYQAGYGGRLMRSLKSLLGSDLLGETTLVNGRPLAYREIIAQFLAHLKTAAETQAKGPVGPVVLGRPVHFVDDNPERDRLAESTLADIAREVGFTEVRFQYEPIAAALDYESKLEREALVLVADIGGGTSDFSLVRLGPGRAGREDRSADVLASAGVHLAGTDFDQQLSLVSAMPCLGLGSLGRSGKPVPAHTYFELATWHKINFLYAPRELAQAETLRPFYADERLHARLMRVLREREGHRIAGLVEDAKVAVANGGSTRIPLDFIEEALAAEVDEAGLNGAIQKAVSSIAATALETLKLAGIAPGGLDAIYFTGGSTGVRELRSAIAAAVGDAEAVMGDPFASVARGLGVYAGMLFGGKKTSVR</sequence>
<dbReference type="EMBL" id="RJVO01000003">
    <property type="protein sequence ID" value="ROH91088.1"/>
    <property type="molecule type" value="Genomic_DNA"/>
</dbReference>
<dbReference type="Pfam" id="PF00012">
    <property type="entry name" value="HSP70"/>
    <property type="match status" value="1"/>
</dbReference>
<dbReference type="FunCoup" id="A0A3N0VFP6">
    <property type="interactions" value="15"/>
</dbReference>
<protein>
    <submittedName>
        <fullName evidence="3">Hsp70 family protein</fullName>
    </submittedName>
</protein>
<dbReference type="SUPFAM" id="SSF53067">
    <property type="entry name" value="Actin-like ATPase domain"/>
    <property type="match status" value="2"/>
</dbReference>
<dbReference type="CDD" id="cd10231">
    <property type="entry name" value="ASKHA_NBD_HSP70_YegD-like"/>
    <property type="match status" value="1"/>
</dbReference>
<keyword evidence="1" id="KW-0547">Nucleotide-binding</keyword>
<keyword evidence="2" id="KW-0067">ATP-binding</keyword>
<dbReference type="InterPro" id="IPR042054">
    <property type="entry name" value="YegD-like"/>
</dbReference>
<dbReference type="InParanoid" id="A0A3N0VFP6"/>
<evidence type="ECO:0000256" key="2">
    <source>
        <dbReference type="ARBA" id="ARBA00022840"/>
    </source>
</evidence>
<dbReference type="GO" id="GO:0005524">
    <property type="term" value="F:ATP binding"/>
    <property type="evidence" value="ECO:0007669"/>
    <property type="project" value="UniProtKB-KW"/>
</dbReference>
<reference evidence="3 4" key="1">
    <citation type="submission" date="2018-10" db="EMBL/GenBank/DDBJ databases">
        <authorList>
            <person name="Chen W.-M."/>
        </authorList>
    </citation>
    <scope>NUCLEOTIDE SEQUENCE [LARGE SCALE GENOMIC DNA]</scope>
    <source>
        <strain evidence="3 4">THS-13</strain>
    </source>
</reference>
<dbReference type="PRINTS" id="PR00301">
    <property type="entry name" value="HEATSHOCK70"/>
</dbReference>
<dbReference type="AlphaFoldDB" id="A0A3N0VFP6"/>
<proteinExistence type="predicted"/>
<keyword evidence="4" id="KW-1185">Reference proteome</keyword>
<evidence type="ECO:0000256" key="1">
    <source>
        <dbReference type="ARBA" id="ARBA00022741"/>
    </source>
</evidence>
<dbReference type="RefSeq" id="WP_123211543.1">
    <property type="nucleotide sequence ID" value="NZ_RJVO01000003.1"/>
</dbReference>
<dbReference type="InterPro" id="IPR013126">
    <property type="entry name" value="Hsp_70_fam"/>
</dbReference>
<organism evidence="3 4">
    <name type="scientific">Stagnimonas aquatica</name>
    <dbReference type="NCBI Taxonomy" id="2689987"/>
    <lineage>
        <taxon>Bacteria</taxon>
        <taxon>Pseudomonadati</taxon>
        <taxon>Pseudomonadota</taxon>
        <taxon>Gammaproteobacteria</taxon>
        <taxon>Nevskiales</taxon>
        <taxon>Nevskiaceae</taxon>
        <taxon>Stagnimonas</taxon>
    </lineage>
</organism>
<dbReference type="Gene3D" id="3.90.640.10">
    <property type="entry name" value="Actin, Chain A, domain 4"/>
    <property type="match status" value="1"/>
</dbReference>
<comment type="caution">
    <text evidence="3">The sequence shown here is derived from an EMBL/GenBank/DDBJ whole genome shotgun (WGS) entry which is preliminary data.</text>
</comment>
<evidence type="ECO:0000313" key="4">
    <source>
        <dbReference type="Proteomes" id="UP000282106"/>
    </source>
</evidence>
<dbReference type="InterPro" id="IPR043129">
    <property type="entry name" value="ATPase_NBD"/>
</dbReference>
<evidence type="ECO:0000313" key="3">
    <source>
        <dbReference type="EMBL" id="ROH91088.1"/>
    </source>
</evidence>
<gene>
    <name evidence="3" type="ORF">ED208_08990</name>
</gene>